<dbReference type="VEuPathDB" id="FungiDB:CD36_52900"/>
<dbReference type="GO" id="GO:0034715">
    <property type="term" value="C:pICln-Sm protein complex"/>
    <property type="evidence" value="ECO:0007669"/>
    <property type="project" value="TreeGrafter"/>
</dbReference>
<dbReference type="OrthoDB" id="409625at2759"/>
<keyword evidence="4" id="KW-0747">Spliceosome</keyword>
<dbReference type="AlphaFoldDB" id="B9WHM7"/>
<gene>
    <name evidence="12" type="ordered locus">Cd36_52900</name>
    <name evidence="13" type="ORF">CD36_52900</name>
</gene>
<dbReference type="Gene3D" id="2.30.30.100">
    <property type="match status" value="1"/>
</dbReference>
<keyword evidence="7" id="KW-0539">Nucleus</keyword>
<dbReference type="InterPro" id="IPR034100">
    <property type="entry name" value="Sm_F"/>
</dbReference>
<dbReference type="GO" id="GO:0003723">
    <property type="term" value="F:RNA binding"/>
    <property type="evidence" value="ECO:0007669"/>
    <property type="project" value="UniProtKB-KW"/>
</dbReference>
<sequence>MSNFQPINPTPFLKSLIGKSIIVRLKWNKTQYKGILISIDNYMNLQLDQTYEIISDDINTTKEELIGEIFIRCNNVLFIREYKEIEQQNQQTDSKPIENDDNNNNNGNINEEENVEDEKVTNNEDIEIDKE</sequence>
<dbReference type="InterPro" id="IPR010920">
    <property type="entry name" value="LSM_dom_sf"/>
</dbReference>
<dbReference type="GO" id="GO:0071013">
    <property type="term" value="C:catalytic step 2 spliceosome"/>
    <property type="evidence" value="ECO:0007669"/>
    <property type="project" value="TreeGrafter"/>
</dbReference>
<proteinExistence type="inferred from homology"/>
<protein>
    <recommendedName>
        <fullName evidence="9">Sm protein F</fullName>
    </recommendedName>
</protein>
<evidence type="ECO:0000313" key="14">
    <source>
        <dbReference type="Proteomes" id="UP000002605"/>
    </source>
</evidence>
<evidence type="ECO:0000313" key="12">
    <source>
        <dbReference type="CGD" id="CAL0000166363"/>
    </source>
</evidence>
<feature type="domain" description="Sm" evidence="11">
    <location>
        <begin position="8"/>
        <end position="85"/>
    </location>
</feature>
<name>B9WHM7_CANDC</name>
<dbReference type="SUPFAM" id="SSF50182">
    <property type="entry name" value="Sm-like ribonucleoproteins"/>
    <property type="match status" value="1"/>
</dbReference>
<dbReference type="InterPro" id="IPR047575">
    <property type="entry name" value="Sm"/>
</dbReference>
<organism evidence="13 14">
    <name type="scientific">Candida dubliniensis (strain CD36 / ATCC MYA-646 / CBS 7987 / NCPF 3949 / NRRL Y-17841)</name>
    <name type="common">Yeast</name>
    <dbReference type="NCBI Taxonomy" id="573826"/>
    <lineage>
        <taxon>Eukaryota</taxon>
        <taxon>Fungi</taxon>
        <taxon>Dikarya</taxon>
        <taxon>Ascomycota</taxon>
        <taxon>Saccharomycotina</taxon>
        <taxon>Pichiomycetes</taxon>
        <taxon>Debaryomycetaceae</taxon>
        <taxon>Candida/Lodderomyces clade</taxon>
        <taxon>Candida</taxon>
    </lineage>
</organism>
<dbReference type="GO" id="GO:0000398">
    <property type="term" value="P:mRNA splicing, via spliceosome"/>
    <property type="evidence" value="ECO:0007669"/>
    <property type="project" value="InterPro"/>
</dbReference>
<dbReference type="Proteomes" id="UP000002605">
    <property type="component" value="Chromosome 5"/>
</dbReference>
<dbReference type="PANTHER" id="PTHR11021:SF0">
    <property type="entry name" value="SMALL NUCLEAR RIBONUCLEOPROTEIN F"/>
    <property type="match status" value="1"/>
</dbReference>
<keyword evidence="5" id="KW-0694">RNA-binding</keyword>
<reference evidence="13 14" key="1">
    <citation type="journal article" date="2009" name="Genome Res.">
        <title>Comparative genomics of the fungal pathogens Candida dubliniensis and Candida albicans.</title>
        <authorList>
            <person name="Jackson A.P."/>
            <person name="Gamble J.A."/>
            <person name="Yeomans T."/>
            <person name="Moran G.P."/>
            <person name="Saunders D."/>
            <person name="Harris D."/>
            <person name="Aslett M."/>
            <person name="Barrell J.F."/>
            <person name="Butler G."/>
            <person name="Citiulo F."/>
            <person name="Coleman D.C."/>
            <person name="de Groot P.W.J."/>
            <person name="Goodwin T.J."/>
            <person name="Quail M.A."/>
            <person name="McQuillan J."/>
            <person name="Munro C.A."/>
            <person name="Pain A."/>
            <person name="Poulter R.T."/>
            <person name="Rajandream M.A."/>
            <person name="Renauld H."/>
            <person name="Spiering M.J."/>
            <person name="Tivey A."/>
            <person name="Gow N.A.R."/>
            <person name="Barrell B."/>
            <person name="Sullivan D.J."/>
            <person name="Berriman M."/>
        </authorList>
    </citation>
    <scope>NUCLEOTIDE SEQUENCE [LARGE SCALE GENOMIC DNA]</scope>
    <source>
        <strain evidence="14">CD36 / ATCC MYA-646 / CBS 7987 / NCPF 3949 / NRRL Y-17841</strain>
    </source>
</reference>
<evidence type="ECO:0000259" key="11">
    <source>
        <dbReference type="PROSITE" id="PS52002"/>
    </source>
</evidence>
<dbReference type="GeneID" id="8048464"/>
<keyword evidence="8 13" id="KW-0687">Ribonucleoprotein</keyword>
<dbReference type="KEGG" id="cdu:CD36_52900"/>
<evidence type="ECO:0000256" key="1">
    <source>
        <dbReference type="ARBA" id="ARBA00004123"/>
    </source>
</evidence>
<dbReference type="SMART" id="SM00651">
    <property type="entry name" value="Sm"/>
    <property type="match status" value="1"/>
</dbReference>
<dbReference type="PANTHER" id="PTHR11021">
    <property type="entry name" value="SMALL NUCLEAR RIBONUCLEOPROTEIN F SNRNP-F"/>
    <property type="match status" value="1"/>
</dbReference>
<dbReference type="FunFam" id="2.30.30.100:FF:000070">
    <property type="entry name" value="Small nuclear ribonucleoprotein F"/>
    <property type="match status" value="1"/>
</dbReference>
<dbReference type="InterPro" id="IPR016487">
    <property type="entry name" value="Lsm6/sSmF"/>
</dbReference>
<dbReference type="Pfam" id="PF01423">
    <property type="entry name" value="LSM"/>
    <property type="match status" value="1"/>
</dbReference>
<dbReference type="PROSITE" id="PS52002">
    <property type="entry name" value="SM"/>
    <property type="match status" value="1"/>
</dbReference>
<keyword evidence="14" id="KW-1185">Reference proteome</keyword>
<dbReference type="CDD" id="cd01722">
    <property type="entry name" value="Sm_F"/>
    <property type="match status" value="1"/>
</dbReference>
<evidence type="ECO:0000256" key="5">
    <source>
        <dbReference type="ARBA" id="ARBA00022884"/>
    </source>
</evidence>
<evidence type="ECO:0000313" key="13">
    <source>
        <dbReference type="EMBL" id="CAX41669.1"/>
    </source>
</evidence>
<comment type="subcellular location">
    <subcellularLocation>
        <location evidence="1">Nucleus</location>
    </subcellularLocation>
</comment>
<dbReference type="eggNOG" id="KOG3482">
    <property type="taxonomic scope" value="Eukaryota"/>
</dbReference>
<evidence type="ECO:0000256" key="4">
    <source>
        <dbReference type="ARBA" id="ARBA00022728"/>
    </source>
</evidence>
<comment type="similarity">
    <text evidence="2">Belongs to the snRNP Sm proteins family. SmF/LSm6 subfamily.</text>
</comment>
<keyword evidence="6" id="KW-0508">mRNA splicing</keyword>
<dbReference type="InterPro" id="IPR001163">
    <property type="entry name" value="Sm_dom_euk/arc"/>
</dbReference>
<feature type="region of interest" description="Disordered" evidence="10">
    <location>
        <begin position="88"/>
        <end position="131"/>
    </location>
</feature>
<evidence type="ECO:0000256" key="6">
    <source>
        <dbReference type="ARBA" id="ARBA00023187"/>
    </source>
</evidence>
<evidence type="ECO:0000256" key="7">
    <source>
        <dbReference type="ARBA" id="ARBA00023242"/>
    </source>
</evidence>
<dbReference type="CGD" id="CAL0000166363">
    <property type="gene designation" value="Cd36_52900"/>
</dbReference>
<evidence type="ECO:0000256" key="8">
    <source>
        <dbReference type="ARBA" id="ARBA00023274"/>
    </source>
</evidence>
<dbReference type="RefSeq" id="XP_002420590.1">
    <property type="nucleotide sequence ID" value="XM_002420545.1"/>
</dbReference>
<accession>B9WHM7</accession>
<keyword evidence="3" id="KW-0507">mRNA processing</keyword>
<evidence type="ECO:0000256" key="9">
    <source>
        <dbReference type="ARBA" id="ARBA00030144"/>
    </source>
</evidence>
<evidence type="ECO:0000256" key="10">
    <source>
        <dbReference type="SAM" id="MobiDB-lite"/>
    </source>
</evidence>
<dbReference type="EMBL" id="FM992692">
    <property type="protein sequence ID" value="CAX41669.1"/>
    <property type="molecule type" value="Genomic_DNA"/>
</dbReference>
<dbReference type="HOGENOM" id="CLU_076902_12_0_1"/>
<evidence type="ECO:0000256" key="3">
    <source>
        <dbReference type="ARBA" id="ARBA00022664"/>
    </source>
</evidence>
<dbReference type="GO" id="GO:0005685">
    <property type="term" value="C:U1 snRNP"/>
    <property type="evidence" value="ECO:0007669"/>
    <property type="project" value="TreeGrafter"/>
</dbReference>
<evidence type="ECO:0000256" key="2">
    <source>
        <dbReference type="ARBA" id="ARBA00007927"/>
    </source>
</evidence>